<dbReference type="Proteomes" id="UP000261031">
    <property type="component" value="Unassembled WGS sequence"/>
</dbReference>
<evidence type="ECO:0000256" key="4">
    <source>
        <dbReference type="SAM" id="Phobius"/>
    </source>
</evidence>
<protein>
    <submittedName>
        <fullName evidence="6">BspA family leucine-rich repeat surface protein</fullName>
    </submittedName>
</protein>
<dbReference type="InterPro" id="IPR050328">
    <property type="entry name" value="Dev_Immune_Receptor"/>
</dbReference>
<evidence type="ECO:0000256" key="1">
    <source>
        <dbReference type="ARBA" id="ARBA00004196"/>
    </source>
</evidence>
<comment type="caution">
    <text evidence="6">The sequence shown here is derived from an EMBL/GenBank/DDBJ whole genome shotgun (WGS) entry which is preliminary data.</text>
</comment>
<dbReference type="InterPro" id="IPR042229">
    <property type="entry name" value="Listeria/Bacterioides_rpt_sf"/>
</dbReference>
<evidence type="ECO:0000256" key="5">
    <source>
        <dbReference type="SAM" id="SignalP"/>
    </source>
</evidence>
<dbReference type="InterPro" id="IPR011889">
    <property type="entry name" value="Liste_lipo_26"/>
</dbReference>
<keyword evidence="4" id="KW-0472">Membrane</keyword>
<dbReference type="Pfam" id="PF03382">
    <property type="entry name" value="DUF285"/>
    <property type="match status" value="3"/>
</dbReference>
<keyword evidence="4" id="KW-0812">Transmembrane</keyword>
<dbReference type="AlphaFoldDB" id="A0A3E5HLA5"/>
<evidence type="ECO:0000313" key="7">
    <source>
        <dbReference type="Proteomes" id="UP000261031"/>
    </source>
</evidence>
<sequence length="1228" mass="135007">MRRLKNAIIPMLLLAGLIWGLCPSMLAVRTAHADQTDAGTTSSDMEKGDVPQPAASDDDDTESEPMPLSDADVAIQMSQVPDDAIASGTAGTCLFYITPDLQMVVTPADGTSGVLPEGSKNTDWPWYRYAAYITTIRFDKGVKTGKTLEWAFSNGSTDANAYNRLESVDFTNLDATSLTSMKGILAYDATLTTVNMNMLNADQIKYLNEAFRATGLATLDLTPIGDKNLWTIDNMCNSCTQLETVRTGWTLPVLYYAQGTFGEDANLTGIDAGGWRFGKAGSLSLMFKGCSSLKSLDVSRWDTSTVFVLYWTFGSCTGLKTLDVSGWNTSSLQDARGIFSNCTGLETLDVSGWNTGKTTSFEQTFNNCKNLTALDVSKWDTGKATSMRNMFSGDAKLTVLDVSKWDTSNVTDMTYLFNQCTGLATLDVSGWNTGKATGMYGMFRLTNLTTVDVSRWDVSHVGNAAYMFYGCSKLATLDTADWRLTGLWAAYDMFYGCKKLTRLDVSRWGMGNVTDMTEMFYGCNNLTALDGLAEWNTGKTIKMSSMFYGCSKLADVDIASWDVRKVTTTESMLRGTPIARLDLSAWNTDSLTNMRYMFEYCTSLTSLNMDGWNTSNVTDMSGLFSRDQRLTDLSMDGWDTGNVRLMGHMFEYCTKLSTLDLTGWNTANVTNMYALFDNCTSLTSLKLGDKWDMGNVTDTTWMFSADRKLASTITRIVPDWTMGNVRKTAGMFSDCVDGVLDLSKWNTPLLTDTRYMFQLNSNLTRILVNENWSNITFTDNSTDMFAGCTRLVGDDGKGLAYDPTKTDGLYAMPDTGYMTLKATGDKTMHAVTYLDWNGNAITTRRVKDGTSGTGIGMYDTTWLADPNMYFNTDRWDNSTFTEKGKKQAIRDSYARAVDRPVENGDAIHVTGRADYTQANAGGVFGWRAIYTAGGNSNWSGYLCRKDEQCVADRYYTFDGTASILPFTQIDLWDDYGTAYVSAMQLTQVDPVTHNSLARDGYTFTGWSGDVSHVTGDMTVQARYEPVRYSVDYDANGGTGSMPASTLTYDSPQALAAIGFTKAGYSFTGWNTRKDGSGRTFADKQIVSNLLTHEGASGTLYAQWTPTPPIVTVIFHVNNGGSDETVKRVWASNNLEMKTIGLPSGWSNDGFAFRGWNLKADGTGVEYEAGETLYGRLTAETTDLYADWNGLQTRLPDTGGILRRSLAGLLLAGGGLALWTVGRRRRGQA</sequence>
<feature type="transmembrane region" description="Helical" evidence="4">
    <location>
        <begin position="1200"/>
        <end position="1220"/>
    </location>
</feature>
<dbReference type="NCBIfam" id="TIGR02167">
    <property type="entry name" value="Liste_lipo_26"/>
    <property type="match status" value="11"/>
</dbReference>
<gene>
    <name evidence="6" type="ORF">DXA79_05040</name>
</gene>
<reference evidence="6 7" key="1">
    <citation type="submission" date="2018-08" db="EMBL/GenBank/DDBJ databases">
        <title>A genome reference for cultivated species of the human gut microbiota.</title>
        <authorList>
            <person name="Zou Y."/>
            <person name="Xue W."/>
            <person name="Luo G."/>
        </authorList>
    </citation>
    <scope>NUCLEOTIDE SEQUENCE [LARGE SCALE GENOMIC DNA]</scope>
    <source>
        <strain evidence="6 7">OF05-12</strain>
    </source>
</reference>
<dbReference type="PANTHER" id="PTHR24373:SF275">
    <property type="entry name" value="TIR DOMAIN-CONTAINING PROTEIN"/>
    <property type="match status" value="1"/>
</dbReference>
<dbReference type="Pfam" id="PF09479">
    <property type="entry name" value="Flg_new"/>
    <property type="match status" value="2"/>
</dbReference>
<organism evidence="6 7">
    <name type="scientific">Bifidobacterium pseudocatenulatum</name>
    <dbReference type="NCBI Taxonomy" id="28026"/>
    <lineage>
        <taxon>Bacteria</taxon>
        <taxon>Bacillati</taxon>
        <taxon>Actinomycetota</taxon>
        <taxon>Actinomycetes</taxon>
        <taxon>Bifidobacteriales</taxon>
        <taxon>Bifidobacteriaceae</taxon>
        <taxon>Bifidobacterium</taxon>
    </lineage>
</organism>
<dbReference type="SUPFAM" id="SSF52058">
    <property type="entry name" value="L domain-like"/>
    <property type="match status" value="1"/>
</dbReference>
<dbReference type="GO" id="GO:0030313">
    <property type="term" value="C:cell envelope"/>
    <property type="evidence" value="ECO:0007669"/>
    <property type="project" value="UniProtKB-SubCell"/>
</dbReference>
<keyword evidence="4" id="KW-1133">Transmembrane helix</keyword>
<comment type="subcellular location">
    <subcellularLocation>
        <location evidence="1">Cell envelope</location>
    </subcellularLocation>
</comment>
<dbReference type="InterPro" id="IPR032675">
    <property type="entry name" value="LRR_dom_sf"/>
</dbReference>
<dbReference type="PANTHER" id="PTHR24373">
    <property type="entry name" value="SLIT RELATED LEUCINE-RICH REPEAT NEURONAL PROTEIN"/>
    <property type="match status" value="1"/>
</dbReference>
<dbReference type="InterPro" id="IPR005046">
    <property type="entry name" value="DUF285"/>
</dbReference>
<dbReference type="Gene3D" id="3.80.10.10">
    <property type="entry name" value="Ribonuclease Inhibitor"/>
    <property type="match status" value="3"/>
</dbReference>
<proteinExistence type="predicted"/>
<evidence type="ECO:0000256" key="3">
    <source>
        <dbReference type="SAM" id="MobiDB-lite"/>
    </source>
</evidence>
<keyword evidence="2 5" id="KW-0732">Signal</keyword>
<accession>A0A3E5HLA5</accession>
<evidence type="ECO:0000256" key="2">
    <source>
        <dbReference type="ARBA" id="ARBA00022729"/>
    </source>
</evidence>
<dbReference type="SUPFAM" id="SSF52047">
    <property type="entry name" value="RNI-like"/>
    <property type="match status" value="1"/>
</dbReference>
<evidence type="ECO:0000313" key="6">
    <source>
        <dbReference type="EMBL" id="RGP02608.1"/>
    </source>
</evidence>
<dbReference type="EMBL" id="QSWD01000003">
    <property type="protein sequence ID" value="RGP02608.1"/>
    <property type="molecule type" value="Genomic_DNA"/>
</dbReference>
<feature type="chain" id="PRO_5017714358" evidence="5">
    <location>
        <begin position="34"/>
        <end position="1228"/>
    </location>
</feature>
<feature type="region of interest" description="Disordered" evidence="3">
    <location>
        <begin position="36"/>
        <end position="67"/>
    </location>
</feature>
<dbReference type="Gene3D" id="2.60.40.4270">
    <property type="entry name" value="Listeria-Bacteroides repeat domain"/>
    <property type="match status" value="2"/>
</dbReference>
<feature type="signal peptide" evidence="5">
    <location>
        <begin position="1"/>
        <end position="33"/>
    </location>
</feature>
<dbReference type="RefSeq" id="WP_117612046.1">
    <property type="nucleotide sequence ID" value="NZ_JAQEVG010000003.1"/>
</dbReference>
<name>A0A3E5HLA5_BIFPS</name>
<dbReference type="InterPro" id="IPR013378">
    <property type="entry name" value="InlB-like_B-rpt"/>
</dbReference>